<evidence type="ECO:0000313" key="9">
    <source>
        <dbReference type="Proteomes" id="UP000794436"/>
    </source>
</evidence>
<comment type="subcellular location">
    <subcellularLocation>
        <location evidence="1">Membrane</location>
        <topology evidence="1">Multi-pass membrane protein</topology>
    </subcellularLocation>
</comment>
<dbReference type="PANTHER" id="PTHR23508:SF10">
    <property type="entry name" value="CARBOXYLIC ACID TRANSPORTER PROTEIN HOMOLOG"/>
    <property type="match status" value="1"/>
</dbReference>
<evidence type="ECO:0000256" key="2">
    <source>
        <dbReference type="ARBA" id="ARBA00022692"/>
    </source>
</evidence>
<protein>
    <recommendedName>
        <fullName evidence="7">Major facilitator superfamily (MFS) profile domain-containing protein</fullName>
    </recommendedName>
</protein>
<name>A0A8K1CNW7_PYTOL</name>
<feature type="transmembrane region" description="Helical" evidence="6">
    <location>
        <begin position="488"/>
        <end position="510"/>
    </location>
</feature>
<dbReference type="PROSITE" id="PS50850">
    <property type="entry name" value="MFS"/>
    <property type="match status" value="1"/>
</dbReference>
<evidence type="ECO:0000313" key="8">
    <source>
        <dbReference type="EMBL" id="TMW65877.1"/>
    </source>
</evidence>
<dbReference type="GO" id="GO:0005886">
    <property type="term" value="C:plasma membrane"/>
    <property type="evidence" value="ECO:0007669"/>
    <property type="project" value="TreeGrafter"/>
</dbReference>
<proteinExistence type="predicted"/>
<dbReference type="GO" id="GO:0046943">
    <property type="term" value="F:carboxylic acid transmembrane transporter activity"/>
    <property type="evidence" value="ECO:0007669"/>
    <property type="project" value="TreeGrafter"/>
</dbReference>
<organism evidence="8 9">
    <name type="scientific">Pythium oligandrum</name>
    <name type="common">Mycoparasitic fungus</name>
    <dbReference type="NCBI Taxonomy" id="41045"/>
    <lineage>
        <taxon>Eukaryota</taxon>
        <taxon>Sar</taxon>
        <taxon>Stramenopiles</taxon>
        <taxon>Oomycota</taxon>
        <taxon>Peronosporomycetes</taxon>
        <taxon>Pythiales</taxon>
        <taxon>Pythiaceae</taxon>
        <taxon>Pythium</taxon>
    </lineage>
</organism>
<dbReference type="PANTHER" id="PTHR23508">
    <property type="entry name" value="CARBOXYLIC ACID TRANSPORTER PROTEIN HOMOLOG"/>
    <property type="match status" value="1"/>
</dbReference>
<feature type="transmembrane region" description="Helical" evidence="6">
    <location>
        <begin position="298"/>
        <end position="315"/>
    </location>
</feature>
<dbReference type="InterPro" id="IPR020846">
    <property type="entry name" value="MFS_dom"/>
</dbReference>
<feature type="transmembrane region" description="Helical" evidence="6">
    <location>
        <begin position="423"/>
        <end position="442"/>
    </location>
</feature>
<feature type="domain" description="Major facilitator superfamily (MFS) profile" evidence="7">
    <location>
        <begin position="136"/>
        <end position="542"/>
    </location>
</feature>
<feature type="compositionally biased region" description="Basic and acidic residues" evidence="5">
    <location>
        <begin position="50"/>
        <end position="61"/>
    </location>
</feature>
<dbReference type="AlphaFoldDB" id="A0A8K1CNW7"/>
<sequence>MRASSSSTEPLKGVSKPPAVHTAAGPNAIAGRALSRSPCRIHQARISQSSDHEAQPEELHKPMTRSTFGSTKTSPTESDMLLCSCESTDFDTMMAVMGDERSRERLQSHSHLRRYDSMDSVGNSSDPKARSRAKNRVIVSAVANLSTAYNLAVINYALMLAQRTYPPSTPQVTSSVVSCSLIGAITGQLTFGYIGDAVGRRKGMIFTLLLTIAGALASAILPWGNDSIYPILAACRFVLGLGVGGVYPLSATTAVESSHDEVKKSKIVAAVFSFQGLGQVLAPLLAYLFMRFDVDPAVAWRLLLGVGALPGLFVLREAFATTETCTFRSGRQLDASYHSLLKALRHESLLLGKLFGASMGWFLFDITFYGNVIFTPVILEDTFGYDTNHFQDVALCSLFVAAIGLPGYFVTILAVGRINFRTIQIMGFVVMAGLFAILGFFYDELLKHAAPLLLTLYALTFFFSNFGPNVSTFCLPAEIFPADVRVKLNGIAAASGKIGATVGAAMFGMIEKDAGVTYVLVLSGVVSVLGAVVTYYFIPSKRYHHQ</sequence>
<evidence type="ECO:0000256" key="3">
    <source>
        <dbReference type="ARBA" id="ARBA00022989"/>
    </source>
</evidence>
<feature type="transmembrane region" description="Helical" evidence="6">
    <location>
        <begin position="172"/>
        <end position="191"/>
    </location>
</feature>
<evidence type="ECO:0000259" key="7">
    <source>
        <dbReference type="PROSITE" id="PS50850"/>
    </source>
</evidence>
<keyword evidence="2 6" id="KW-0812">Transmembrane</keyword>
<dbReference type="SUPFAM" id="SSF103473">
    <property type="entry name" value="MFS general substrate transporter"/>
    <property type="match status" value="1"/>
</dbReference>
<reference evidence="8" key="1">
    <citation type="submission" date="2019-03" db="EMBL/GenBank/DDBJ databases">
        <title>Long read genome sequence of the mycoparasitic Pythium oligandrum ATCC 38472 isolated from sugarbeet rhizosphere.</title>
        <authorList>
            <person name="Gaulin E."/>
        </authorList>
    </citation>
    <scope>NUCLEOTIDE SEQUENCE</scope>
    <source>
        <strain evidence="8">ATCC 38472_TT</strain>
    </source>
</reference>
<feature type="compositionally biased region" description="Polar residues" evidence="5">
    <location>
        <begin position="64"/>
        <end position="75"/>
    </location>
</feature>
<evidence type="ECO:0000256" key="1">
    <source>
        <dbReference type="ARBA" id="ARBA00004141"/>
    </source>
</evidence>
<keyword evidence="4 6" id="KW-0472">Membrane</keyword>
<feature type="region of interest" description="Disordered" evidence="5">
    <location>
        <begin position="1"/>
        <end position="75"/>
    </location>
</feature>
<dbReference type="EMBL" id="SPLM01000036">
    <property type="protein sequence ID" value="TMW65877.1"/>
    <property type="molecule type" value="Genomic_DNA"/>
</dbReference>
<keyword evidence="9" id="KW-1185">Reference proteome</keyword>
<feature type="transmembrane region" description="Helical" evidence="6">
    <location>
        <begin position="137"/>
        <end position="160"/>
    </location>
</feature>
<feature type="transmembrane region" description="Helical" evidence="6">
    <location>
        <begin position="354"/>
        <end position="378"/>
    </location>
</feature>
<evidence type="ECO:0000256" key="4">
    <source>
        <dbReference type="ARBA" id="ARBA00023136"/>
    </source>
</evidence>
<feature type="transmembrane region" description="Helical" evidence="6">
    <location>
        <begin position="267"/>
        <end position="292"/>
    </location>
</feature>
<dbReference type="Pfam" id="PF07690">
    <property type="entry name" value="MFS_1"/>
    <property type="match status" value="1"/>
</dbReference>
<feature type="transmembrane region" description="Helical" evidence="6">
    <location>
        <begin position="448"/>
        <end position="467"/>
    </location>
</feature>
<feature type="transmembrane region" description="Helical" evidence="6">
    <location>
        <begin position="516"/>
        <end position="538"/>
    </location>
</feature>
<dbReference type="OrthoDB" id="433512at2759"/>
<keyword evidence="3 6" id="KW-1133">Transmembrane helix</keyword>
<dbReference type="InterPro" id="IPR036259">
    <property type="entry name" value="MFS_trans_sf"/>
</dbReference>
<feature type="compositionally biased region" description="Basic and acidic residues" evidence="5">
    <location>
        <begin position="100"/>
        <end position="117"/>
    </location>
</feature>
<comment type="caution">
    <text evidence="8">The sequence shown here is derived from an EMBL/GenBank/DDBJ whole genome shotgun (WGS) entry which is preliminary data.</text>
</comment>
<evidence type="ECO:0000256" key="5">
    <source>
        <dbReference type="SAM" id="MobiDB-lite"/>
    </source>
</evidence>
<feature type="region of interest" description="Disordered" evidence="5">
    <location>
        <begin position="100"/>
        <end position="130"/>
    </location>
</feature>
<evidence type="ECO:0000256" key="6">
    <source>
        <dbReference type="SAM" id="Phobius"/>
    </source>
</evidence>
<gene>
    <name evidence="8" type="ORF">Poli38472_003642</name>
</gene>
<feature type="transmembrane region" description="Helical" evidence="6">
    <location>
        <begin position="227"/>
        <end position="247"/>
    </location>
</feature>
<feature type="transmembrane region" description="Helical" evidence="6">
    <location>
        <begin position="203"/>
        <end position="221"/>
    </location>
</feature>
<dbReference type="Gene3D" id="1.20.1250.20">
    <property type="entry name" value="MFS general substrate transporter like domains"/>
    <property type="match status" value="1"/>
</dbReference>
<dbReference type="Proteomes" id="UP000794436">
    <property type="component" value="Unassembled WGS sequence"/>
</dbReference>
<dbReference type="InterPro" id="IPR011701">
    <property type="entry name" value="MFS"/>
</dbReference>
<feature type="transmembrane region" description="Helical" evidence="6">
    <location>
        <begin position="398"/>
        <end position="416"/>
    </location>
</feature>
<accession>A0A8K1CNW7</accession>